<sequence length="306" mass="34110">MPLVPLNGIEINYRDGGRGEDLLLVHNLTSNITGFDRNFPELSRHYRTVAADLRGHGLTTHEENEAAAAGFYTFDNMVDDQLALLDKLGIDRFYLFGQAFWGANVALHLFDRVPDRVKGLVISSTYMIINDAREKAYDALGEQAQQNFRRMHEQARTEGMMAVYQDRLASGQFWGPKVLGSPDILEAFAAAHRLTSPTAFVTIPQLSRERRAGIAAKLSARGLPLMLLLGEDETPHERKLFIDEMRADYPGTHVLLLPGAGHYPTIENPADFNRVLLDFYAGVARYGDTRADTENESDTTPEEASA</sequence>
<name>A0A428WBB2_AMYBA</name>
<dbReference type="RefSeq" id="WP_020638684.1">
    <property type="nucleotide sequence ID" value="NZ_QHHU01000040.1"/>
</dbReference>
<comment type="caution">
    <text evidence="2">The sequence shown here is derived from an EMBL/GenBank/DDBJ whole genome shotgun (WGS) entry which is preliminary data.</text>
</comment>
<dbReference type="Pfam" id="PF00561">
    <property type="entry name" value="Abhydrolase_1"/>
    <property type="match status" value="1"/>
</dbReference>
<evidence type="ECO:0000313" key="2">
    <source>
        <dbReference type="EMBL" id="RSM40399.1"/>
    </source>
</evidence>
<keyword evidence="2" id="KW-0378">Hydrolase</keyword>
<dbReference type="InterPro" id="IPR000639">
    <property type="entry name" value="Epox_hydrolase-like"/>
</dbReference>
<protein>
    <submittedName>
        <fullName evidence="2">Alpha/beta hydrolase</fullName>
    </submittedName>
</protein>
<dbReference type="InterPro" id="IPR000073">
    <property type="entry name" value="AB_hydrolase_1"/>
</dbReference>
<accession>A0A428WBB2</accession>
<gene>
    <name evidence="2" type="ORF">DMA12_27385</name>
</gene>
<keyword evidence="3" id="KW-1185">Reference proteome</keyword>
<dbReference type="Proteomes" id="UP000286716">
    <property type="component" value="Unassembled WGS sequence"/>
</dbReference>
<dbReference type="InterPro" id="IPR029058">
    <property type="entry name" value="AB_hydrolase_fold"/>
</dbReference>
<organism evidence="2 3">
    <name type="scientific">Amycolatopsis balhimycina DSM 5908</name>
    <dbReference type="NCBI Taxonomy" id="1081091"/>
    <lineage>
        <taxon>Bacteria</taxon>
        <taxon>Bacillati</taxon>
        <taxon>Actinomycetota</taxon>
        <taxon>Actinomycetes</taxon>
        <taxon>Pseudonocardiales</taxon>
        <taxon>Pseudonocardiaceae</taxon>
        <taxon>Amycolatopsis</taxon>
    </lineage>
</organism>
<dbReference type="PRINTS" id="PR00412">
    <property type="entry name" value="EPOXHYDRLASE"/>
</dbReference>
<feature type="domain" description="AB hydrolase-1" evidence="1">
    <location>
        <begin position="22"/>
        <end position="129"/>
    </location>
</feature>
<dbReference type="Gene3D" id="3.40.50.1820">
    <property type="entry name" value="alpha/beta hydrolase"/>
    <property type="match status" value="1"/>
</dbReference>
<dbReference type="OrthoDB" id="9801162at2"/>
<dbReference type="SUPFAM" id="SSF53474">
    <property type="entry name" value="alpha/beta-Hydrolases"/>
    <property type="match status" value="1"/>
</dbReference>
<dbReference type="EMBL" id="QHHU01000040">
    <property type="protein sequence ID" value="RSM40399.1"/>
    <property type="molecule type" value="Genomic_DNA"/>
</dbReference>
<evidence type="ECO:0000259" key="1">
    <source>
        <dbReference type="Pfam" id="PF00561"/>
    </source>
</evidence>
<reference evidence="2 3" key="1">
    <citation type="submission" date="2018-05" db="EMBL/GenBank/DDBJ databases">
        <title>Evolution of GPA BGCs.</title>
        <authorList>
            <person name="Waglechner N."/>
            <person name="Wright G.D."/>
        </authorList>
    </citation>
    <scope>NUCLEOTIDE SEQUENCE [LARGE SCALE GENOMIC DNA]</scope>
    <source>
        <strain evidence="2 3">DSM 5908</strain>
    </source>
</reference>
<dbReference type="AlphaFoldDB" id="A0A428WBB2"/>
<proteinExistence type="predicted"/>
<dbReference type="GO" id="GO:0016787">
    <property type="term" value="F:hydrolase activity"/>
    <property type="evidence" value="ECO:0007669"/>
    <property type="project" value="UniProtKB-KW"/>
</dbReference>
<dbReference type="InterPro" id="IPR050266">
    <property type="entry name" value="AB_hydrolase_sf"/>
</dbReference>
<dbReference type="PANTHER" id="PTHR43798">
    <property type="entry name" value="MONOACYLGLYCEROL LIPASE"/>
    <property type="match status" value="1"/>
</dbReference>
<evidence type="ECO:0000313" key="3">
    <source>
        <dbReference type="Proteomes" id="UP000286716"/>
    </source>
</evidence>